<dbReference type="AlphaFoldDB" id="A0A1H9JEY4"/>
<organism evidence="3 4">
    <name type="scientific">Neolewinella agarilytica</name>
    <dbReference type="NCBI Taxonomy" id="478744"/>
    <lineage>
        <taxon>Bacteria</taxon>
        <taxon>Pseudomonadati</taxon>
        <taxon>Bacteroidota</taxon>
        <taxon>Saprospiria</taxon>
        <taxon>Saprospirales</taxon>
        <taxon>Lewinellaceae</taxon>
        <taxon>Neolewinella</taxon>
    </lineage>
</organism>
<dbReference type="InterPro" id="IPR001466">
    <property type="entry name" value="Beta-lactam-related"/>
</dbReference>
<dbReference type="RefSeq" id="WP_090170036.1">
    <property type="nucleotide sequence ID" value="NZ_FOFB01000017.1"/>
</dbReference>
<evidence type="ECO:0000313" key="3">
    <source>
        <dbReference type="EMBL" id="SEQ85484.1"/>
    </source>
</evidence>
<gene>
    <name evidence="3" type="ORF">SAMN05444359_11737</name>
</gene>
<evidence type="ECO:0000259" key="2">
    <source>
        <dbReference type="Pfam" id="PF11954"/>
    </source>
</evidence>
<feature type="domain" description="Peptidase S12 Pab87-related C-terminal" evidence="2">
    <location>
        <begin position="354"/>
        <end position="433"/>
    </location>
</feature>
<dbReference type="InterPro" id="IPR021860">
    <property type="entry name" value="Peptidase_S12_Pab87-rel_C"/>
</dbReference>
<dbReference type="SUPFAM" id="SSF56601">
    <property type="entry name" value="beta-lactamase/transpeptidase-like"/>
    <property type="match status" value="1"/>
</dbReference>
<dbReference type="InterPro" id="IPR012338">
    <property type="entry name" value="Beta-lactam/transpept-like"/>
</dbReference>
<dbReference type="PANTHER" id="PTHR46825:SF9">
    <property type="entry name" value="BETA-LACTAMASE-RELATED DOMAIN-CONTAINING PROTEIN"/>
    <property type="match status" value="1"/>
</dbReference>
<dbReference type="PANTHER" id="PTHR46825">
    <property type="entry name" value="D-ALANYL-D-ALANINE-CARBOXYPEPTIDASE/ENDOPEPTIDASE AMPH"/>
    <property type="match status" value="1"/>
</dbReference>
<dbReference type="Proteomes" id="UP000199021">
    <property type="component" value="Unassembled WGS sequence"/>
</dbReference>
<dbReference type="InterPro" id="IPR050491">
    <property type="entry name" value="AmpC-like"/>
</dbReference>
<dbReference type="STRING" id="478744.SAMN05444359_11737"/>
<dbReference type="Gene3D" id="3.40.710.10">
    <property type="entry name" value="DD-peptidase/beta-lactamase superfamily"/>
    <property type="match status" value="1"/>
</dbReference>
<proteinExistence type="predicted"/>
<sequence>MKQLLLLVFVAMFTGLVAQDDYYNKVLNERFPADSPGGTAIIVKKGEVVYHKAFGKANLELDVDMTTDHIFRIGSITKQFTACAILKLAEEGKLSLDDEITKFLPKYPTKRKTITVEHLLNHTSGIASYTGLKKWDAETRKQNFTPQEMIDYFKNEPMDFDPGDAFRYNNSGYFLLGYIIEKASGMPYADYIESTFFKPLGMSSSSYDRTSVVIPNRAAGYEPGLLGVQNASFVSMTQPYAAGSLLSTTGDLNTWYQAVVSGKVVSRESLAKAHTPATLNTGDKTSYGFGWSLGELEGSPFFGHGGGINGFLTASTYLPEEEVFVAVFSNCNCHDPGAVANKLAVMAIGKYEERKTVELPEAMLASYVGKYELSPQFIITITRSGKQLKAQATGQSPIDLVAFKEHHFHHEQIGIKVRFNPDDDGKISSLTLFQNGERDAKRVE</sequence>
<protein>
    <submittedName>
        <fullName evidence="3">CubicO group peptidase, beta-lactamase class C family</fullName>
    </submittedName>
</protein>
<keyword evidence="4" id="KW-1185">Reference proteome</keyword>
<evidence type="ECO:0000313" key="4">
    <source>
        <dbReference type="Proteomes" id="UP000199021"/>
    </source>
</evidence>
<dbReference type="InParanoid" id="A0A1H9JEY4"/>
<reference evidence="4" key="1">
    <citation type="submission" date="2016-10" db="EMBL/GenBank/DDBJ databases">
        <authorList>
            <person name="Varghese N."/>
            <person name="Submissions S."/>
        </authorList>
    </citation>
    <scope>NUCLEOTIDE SEQUENCE [LARGE SCALE GENOMIC DNA]</scope>
    <source>
        <strain evidence="4">DSM 24740</strain>
    </source>
</reference>
<feature type="domain" description="Beta-lactamase-related" evidence="1">
    <location>
        <begin position="34"/>
        <end position="334"/>
    </location>
</feature>
<evidence type="ECO:0000259" key="1">
    <source>
        <dbReference type="Pfam" id="PF00144"/>
    </source>
</evidence>
<name>A0A1H9JEY4_9BACT</name>
<dbReference type="FunCoup" id="A0A1H9JEY4">
    <property type="interactions" value="85"/>
</dbReference>
<dbReference type="Pfam" id="PF00144">
    <property type="entry name" value="Beta-lactamase"/>
    <property type="match status" value="1"/>
</dbReference>
<dbReference type="OrthoDB" id="9793489at2"/>
<dbReference type="Pfam" id="PF11954">
    <property type="entry name" value="DUF3471"/>
    <property type="match status" value="1"/>
</dbReference>
<accession>A0A1H9JEY4</accession>
<dbReference type="EMBL" id="FOFB01000017">
    <property type="protein sequence ID" value="SEQ85484.1"/>
    <property type="molecule type" value="Genomic_DNA"/>
</dbReference>